<evidence type="ECO:0000256" key="1">
    <source>
        <dbReference type="SAM" id="MobiDB-lite"/>
    </source>
</evidence>
<feature type="transmembrane region" description="Helical" evidence="2">
    <location>
        <begin position="54"/>
        <end position="74"/>
    </location>
</feature>
<proteinExistence type="predicted"/>
<organism evidence="3">
    <name type="scientific">Enterobacter cloacae complex sp. Mu1197</name>
    <dbReference type="NCBI Taxonomy" id="3152302"/>
    <lineage>
        <taxon>Bacteria</taxon>
        <taxon>Pseudomonadati</taxon>
        <taxon>Pseudomonadota</taxon>
        <taxon>Gammaproteobacteria</taxon>
        <taxon>Enterobacterales</taxon>
        <taxon>Enterobacteriaceae</taxon>
        <taxon>Enterobacter</taxon>
        <taxon>Enterobacter cloacae complex</taxon>
    </lineage>
</organism>
<sequence>MEFNTQSEINDDLSGNGKKGIVYNKEPLPETQQTTNDRPYSDKIGKGEDAKSSVVWFVITFTLTLYGCVIAAMIIVDILNNKGVNILSNLKESWAVFTPIITLSLGYMFGKQSETTKDGGKHDG</sequence>
<keyword evidence="2" id="KW-0812">Transmembrane</keyword>
<accession>A0AAU7FSW2</accession>
<gene>
    <name evidence="3" type="ORF">ABFV38_17885</name>
</gene>
<dbReference type="AlphaFoldDB" id="A0AAU7FSW2"/>
<evidence type="ECO:0000256" key="2">
    <source>
        <dbReference type="SAM" id="Phobius"/>
    </source>
</evidence>
<dbReference type="RefSeq" id="WP_348957672.1">
    <property type="nucleotide sequence ID" value="NZ_CP157375.1"/>
</dbReference>
<evidence type="ECO:0000313" key="3">
    <source>
        <dbReference type="EMBL" id="XBM29762.1"/>
    </source>
</evidence>
<name>A0AAU7FSW2_9ENTR</name>
<dbReference type="EMBL" id="CP157375">
    <property type="protein sequence ID" value="XBM29762.1"/>
    <property type="molecule type" value="Genomic_DNA"/>
</dbReference>
<feature type="transmembrane region" description="Helical" evidence="2">
    <location>
        <begin position="94"/>
        <end position="110"/>
    </location>
</feature>
<keyword evidence="2" id="KW-1133">Transmembrane helix</keyword>
<reference evidence="3" key="1">
    <citation type="submission" date="2024-05" db="EMBL/GenBank/DDBJ databases">
        <title>Copy number flexibility facilitates heteroresistance to increasing antibiotic pressure and threatens the beta-lactam pipeline.</title>
        <authorList>
            <person name="Choby J.E."/>
            <person name="Weiss D.S."/>
        </authorList>
    </citation>
    <scope>NUCLEOTIDE SEQUENCE</scope>
    <source>
        <strain evidence="3">Mu1197</strain>
    </source>
</reference>
<protein>
    <submittedName>
        <fullName evidence="3">Uncharacterized protein</fullName>
    </submittedName>
</protein>
<keyword evidence="2" id="KW-0472">Membrane</keyword>
<feature type="region of interest" description="Disordered" evidence="1">
    <location>
        <begin position="1"/>
        <end position="44"/>
    </location>
</feature>